<evidence type="ECO:0000256" key="12">
    <source>
        <dbReference type="ARBA" id="ARBA00023136"/>
    </source>
</evidence>
<dbReference type="GO" id="GO:0005743">
    <property type="term" value="C:mitochondrial inner membrane"/>
    <property type="evidence" value="ECO:0007669"/>
    <property type="project" value="UniProtKB-SubCell"/>
</dbReference>
<keyword evidence="15" id="KW-1185">Reference proteome</keyword>
<keyword evidence="9" id="KW-0249">Electron transport</keyword>
<dbReference type="PANTHER" id="PTHR17098">
    <property type="entry name" value="NADH-UBIQUINONE OXIDOREDUCTASE MWFE SUBUNIT"/>
    <property type="match status" value="1"/>
</dbReference>
<feature type="compositionally biased region" description="Polar residues" evidence="13">
    <location>
        <begin position="1"/>
        <end position="10"/>
    </location>
</feature>
<comment type="caution">
    <text evidence="14">The sequence shown here is derived from an EMBL/GenBank/DDBJ whole genome shotgun (WGS) entry which is preliminary data.</text>
</comment>
<organism evidence="14 15">
    <name type="scientific">Phellinidium pouzarii</name>
    <dbReference type="NCBI Taxonomy" id="167371"/>
    <lineage>
        <taxon>Eukaryota</taxon>
        <taxon>Fungi</taxon>
        <taxon>Dikarya</taxon>
        <taxon>Basidiomycota</taxon>
        <taxon>Agaricomycotina</taxon>
        <taxon>Agaricomycetes</taxon>
        <taxon>Hymenochaetales</taxon>
        <taxon>Hymenochaetaceae</taxon>
        <taxon>Phellinidium</taxon>
    </lineage>
</organism>
<dbReference type="AlphaFoldDB" id="A0A4S4LB87"/>
<evidence type="ECO:0000256" key="1">
    <source>
        <dbReference type="ARBA" id="ARBA00003195"/>
    </source>
</evidence>
<evidence type="ECO:0000256" key="4">
    <source>
        <dbReference type="ARBA" id="ARBA00016392"/>
    </source>
</evidence>
<evidence type="ECO:0000313" key="15">
    <source>
        <dbReference type="Proteomes" id="UP000308199"/>
    </source>
</evidence>
<reference evidence="14 15" key="1">
    <citation type="submission" date="2019-02" db="EMBL/GenBank/DDBJ databases">
        <title>Genome sequencing of the rare red list fungi Phellinidium pouzarii.</title>
        <authorList>
            <person name="Buettner E."/>
            <person name="Kellner H."/>
        </authorList>
    </citation>
    <scope>NUCLEOTIDE SEQUENCE [LARGE SCALE GENOMIC DNA]</scope>
    <source>
        <strain evidence="14 15">DSM 108285</strain>
    </source>
</reference>
<accession>A0A4S4LB87</accession>
<gene>
    <name evidence="14" type="ORF">EW145_g2451</name>
</gene>
<dbReference type="Proteomes" id="UP000308199">
    <property type="component" value="Unassembled WGS sequence"/>
</dbReference>
<dbReference type="PANTHER" id="PTHR17098:SF2">
    <property type="entry name" value="NADH DEHYDROGENASE [UBIQUINONE] 1 ALPHA SUBCOMPLEX SUBUNIT 1"/>
    <property type="match status" value="1"/>
</dbReference>
<comment type="similarity">
    <text evidence="3">Belongs to the complex I NDUFA1 subunit family.</text>
</comment>
<feature type="compositionally biased region" description="Low complexity" evidence="13">
    <location>
        <begin position="57"/>
        <end position="73"/>
    </location>
</feature>
<protein>
    <recommendedName>
        <fullName evidence="4">NADH dehydrogenase [ubiquinone] 1 alpha subcomplex subunit 1</fullName>
    </recommendedName>
</protein>
<feature type="compositionally biased region" description="Polar residues" evidence="13">
    <location>
        <begin position="289"/>
        <end position="300"/>
    </location>
</feature>
<keyword evidence="8" id="KW-0999">Mitochondrion inner membrane</keyword>
<evidence type="ECO:0000256" key="11">
    <source>
        <dbReference type="ARBA" id="ARBA00023128"/>
    </source>
</evidence>
<dbReference type="InterPro" id="IPR017384">
    <property type="entry name" value="NADH_Ub_cplx-1_asu_su-1"/>
</dbReference>
<comment type="subcellular location">
    <subcellularLocation>
        <location evidence="2">Mitochondrion inner membrane</location>
        <topology evidence="2">Single-pass membrane protein</topology>
        <orientation evidence="2">Matrix side</orientation>
    </subcellularLocation>
</comment>
<keyword evidence="5" id="KW-0813">Transport</keyword>
<dbReference type="EMBL" id="SGPK01000086">
    <property type="protein sequence ID" value="THH08805.1"/>
    <property type="molecule type" value="Genomic_DNA"/>
</dbReference>
<evidence type="ECO:0000256" key="10">
    <source>
        <dbReference type="ARBA" id="ARBA00022989"/>
    </source>
</evidence>
<evidence type="ECO:0000256" key="13">
    <source>
        <dbReference type="SAM" id="MobiDB-lite"/>
    </source>
</evidence>
<keyword evidence="10" id="KW-1133">Transmembrane helix</keyword>
<evidence type="ECO:0000256" key="2">
    <source>
        <dbReference type="ARBA" id="ARBA00004298"/>
    </source>
</evidence>
<evidence type="ECO:0000256" key="9">
    <source>
        <dbReference type="ARBA" id="ARBA00022982"/>
    </source>
</evidence>
<proteinExistence type="inferred from homology"/>
<name>A0A4S4LB87_9AGAM</name>
<evidence type="ECO:0000256" key="3">
    <source>
        <dbReference type="ARBA" id="ARBA00009960"/>
    </source>
</evidence>
<evidence type="ECO:0000256" key="6">
    <source>
        <dbReference type="ARBA" id="ARBA00022660"/>
    </source>
</evidence>
<keyword evidence="12" id="KW-0472">Membrane</keyword>
<feature type="region of interest" description="Disordered" evidence="13">
    <location>
        <begin position="271"/>
        <end position="300"/>
    </location>
</feature>
<comment type="function">
    <text evidence="1">Accessory subunit of the mitochondrial membrane respiratory chain NADH dehydrogenase (Complex I), that is believed not to be involved in catalysis. Complex I functions in the transfer of electrons from NADH to the respiratory chain. The immediate electron acceptor for the enzyme is believed to be ubiquinone.</text>
</comment>
<feature type="region of interest" description="Disordered" evidence="13">
    <location>
        <begin position="1"/>
        <end position="74"/>
    </location>
</feature>
<sequence>MPRKSNQTQYDDMMSVFKQRPMSGETQRRSRDVMNTPSAVVDPLTSTRRSDIPRPPSASATTSAPASVFTAPTQPSSYGCGSPAYWDEPYTTPSSTAYAPISPLSPSVHYYTNQSFDVQTLSADTLPLAGSSRTLGTSRWMIMIASVNGQKARQWLSADKFQLPVTQCACGTHFRFLHLLTMAGVSQPSVGVLFNFRNEGQNVWIEGTAQGQRPTMPLPWEATIPFVLLTTMFAAAGTLLNVSQRAQNQGKPPRYNIDDWDEMMMERDKRLTGHRRGQRTDPVAPEGFATSSTWYTEKTQ</sequence>
<keyword evidence="6" id="KW-0679">Respiratory chain</keyword>
<evidence type="ECO:0000256" key="8">
    <source>
        <dbReference type="ARBA" id="ARBA00022792"/>
    </source>
</evidence>
<dbReference type="OrthoDB" id="1920692at2759"/>
<evidence type="ECO:0000256" key="7">
    <source>
        <dbReference type="ARBA" id="ARBA00022692"/>
    </source>
</evidence>
<dbReference type="Pfam" id="PF15879">
    <property type="entry name" value="MWFE"/>
    <property type="match status" value="1"/>
</dbReference>
<evidence type="ECO:0000313" key="14">
    <source>
        <dbReference type="EMBL" id="THH08805.1"/>
    </source>
</evidence>
<keyword evidence="7" id="KW-0812">Transmembrane</keyword>
<keyword evidence="11" id="KW-0496">Mitochondrion</keyword>
<evidence type="ECO:0000256" key="5">
    <source>
        <dbReference type="ARBA" id="ARBA00022448"/>
    </source>
</evidence>